<keyword evidence="2" id="KW-1185">Reference proteome</keyword>
<gene>
    <name evidence="1" type="ORF">GCM10008927_14460</name>
</gene>
<dbReference type="SUPFAM" id="SSF51735">
    <property type="entry name" value="NAD(P)-binding Rossmann-fold domains"/>
    <property type="match status" value="1"/>
</dbReference>
<dbReference type="RefSeq" id="WP_189639920.1">
    <property type="nucleotide sequence ID" value="NZ_BMZF01000003.1"/>
</dbReference>
<dbReference type="GO" id="GO:0016853">
    <property type="term" value="F:isomerase activity"/>
    <property type="evidence" value="ECO:0007669"/>
    <property type="project" value="UniProtKB-KW"/>
</dbReference>
<accession>A0ABQ3D1B1</accession>
<name>A0ABQ3D1B1_9RHOB</name>
<protein>
    <submittedName>
        <fullName evidence="1">Isomerase</fullName>
    </submittedName>
</protein>
<evidence type="ECO:0000313" key="1">
    <source>
        <dbReference type="EMBL" id="GHA50480.1"/>
    </source>
</evidence>
<organism evidence="1 2">
    <name type="scientific">Paramylibacter ulvae</name>
    <dbReference type="NCBI Taxonomy" id="1651968"/>
    <lineage>
        <taxon>Bacteria</taxon>
        <taxon>Pseudomonadati</taxon>
        <taxon>Pseudomonadota</taxon>
        <taxon>Alphaproteobacteria</taxon>
        <taxon>Rhodobacterales</taxon>
        <taxon>Paracoccaceae</taxon>
        <taxon>Paramylibacter</taxon>
    </lineage>
</organism>
<keyword evidence="1" id="KW-0413">Isomerase</keyword>
<dbReference type="SUPFAM" id="SSF55347">
    <property type="entry name" value="Glyceraldehyde-3-phosphate dehydrogenase-like, C-terminal domain"/>
    <property type="match status" value="1"/>
</dbReference>
<dbReference type="EMBL" id="BMZF01000003">
    <property type="protein sequence ID" value="GHA50480.1"/>
    <property type="molecule type" value="Genomic_DNA"/>
</dbReference>
<proteinExistence type="predicted"/>
<reference evidence="2" key="1">
    <citation type="journal article" date="2019" name="Int. J. Syst. Evol. Microbiol.">
        <title>The Global Catalogue of Microorganisms (GCM) 10K type strain sequencing project: providing services to taxonomists for standard genome sequencing and annotation.</title>
        <authorList>
            <consortium name="The Broad Institute Genomics Platform"/>
            <consortium name="The Broad Institute Genome Sequencing Center for Infectious Disease"/>
            <person name="Wu L."/>
            <person name="Ma J."/>
        </authorList>
    </citation>
    <scope>NUCLEOTIDE SEQUENCE [LARGE SCALE GENOMIC DNA]</scope>
    <source>
        <strain evidence="2">KCTC 32465</strain>
    </source>
</reference>
<dbReference type="InterPro" id="IPR036291">
    <property type="entry name" value="NAD(P)-bd_dom_sf"/>
</dbReference>
<comment type="caution">
    <text evidence="1">The sequence shown here is derived from an EMBL/GenBank/DDBJ whole genome shotgun (WGS) entry which is preliminary data.</text>
</comment>
<evidence type="ECO:0000313" key="2">
    <source>
        <dbReference type="Proteomes" id="UP000634455"/>
    </source>
</evidence>
<sequence>MTFLVIGTGAIGKRHANNLSHLGQDVVSISMKSDGIDGLKQRLKSDNFEAAVLCTATQIRTEITEILAAHELPIYIEKPIAYRRVDLDLIMKQLGPLADRCFAGFMMRYHPAIRYLASADLDTYRFTFDIGHDVNQWRENWNFSDSYAANPDGGGVLLDLCHELDMAHTIMGALDLDSIGCLSHPDHVGVDFSTRIALHNENAHGTVCMDYLSPISTRKLVLWGQSQKITFDLANNIYQIETDAGIEQLTLDIDRQAMFQNAMADFIRLVRGEKLENPIAPILYSEMATCQLICAAYEQREFTGKLRSKT</sequence>
<dbReference type="Gene3D" id="3.30.360.10">
    <property type="entry name" value="Dihydrodipicolinate Reductase, domain 2"/>
    <property type="match status" value="1"/>
</dbReference>
<dbReference type="Gene3D" id="3.40.50.720">
    <property type="entry name" value="NAD(P)-binding Rossmann-like Domain"/>
    <property type="match status" value="1"/>
</dbReference>
<dbReference type="Proteomes" id="UP000634455">
    <property type="component" value="Unassembled WGS sequence"/>
</dbReference>